<dbReference type="InterPro" id="IPR044145">
    <property type="entry name" value="IF2_II"/>
</dbReference>
<dbReference type="InterPro" id="IPR013575">
    <property type="entry name" value="IF2_assoc_dom_bac"/>
</dbReference>
<dbReference type="Gene3D" id="3.40.50.300">
    <property type="entry name" value="P-loop containing nucleotide triphosphate hydrolases"/>
    <property type="match status" value="1"/>
</dbReference>
<dbReference type="Pfam" id="PF08364">
    <property type="entry name" value="IF2_assoc"/>
    <property type="match status" value="1"/>
</dbReference>
<dbReference type="GO" id="GO:0003743">
    <property type="term" value="F:translation initiation factor activity"/>
    <property type="evidence" value="ECO:0007669"/>
    <property type="project" value="UniProtKB-KW"/>
</dbReference>
<dbReference type="InterPro" id="IPR036925">
    <property type="entry name" value="TIF_IF2_dom3_sf"/>
</dbReference>
<dbReference type="FunFam" id="3.40.50.10050:FF:000001">
    <property type="entry name" value="Translation initiation factor IF-2"/>
    <property type="match status" value="1"/>
</dbReference>
<dbReference type="SUPFAM" id="SSF50447">
    <property type="entry name" value="Translation proteins"/>
    <property type="match status" value="2"/>
</dbReference>
<gene>
    <name evidence="10" type="ORF">METZ01_LOCUS12985</name>
</gene>
<keyword evidence="5" id="KW-0547">Nucleotide-binding</keyword>
<dbReference type="InterPro" id="IPR053905">
    <property type="entry name" value="EF-G-like_DII"/>
</dbReference>
<feature type="domain" description="Tr-type G" evidence="9">
    <location>
        <begin position="356"/>
        <end position="523"/>
    </location>
</feature>
<dbReference type="InterPro" id="IPR004161">
    <property type="entry name" value="EFTu-like_2"/>
</dbReference>
<dbReference type="InterPro" id="IPR009061">
    <property type="entry name" value="DNA-bd_dom_put_sf"/>
</dbReference>
<dbReference type="PROSITE" id="PS01176">
    <property type="entry name" value="IF2"/>
    <property type="match status" value="1"/>
</dbReference>
<dbReference type="CDD" id="cd01887">
    <property type="entry name" value="IF2_eIF5B"/>
    <property type="match status" value="1"/>
</dbReference>
<feature type="compositionally biased region" description="Basic and acidic residues" evidence="8">
    <location>
        <begin position="222"/>
        <end position="246"/>
    </location>
</feature>
<dbReference type="CDD" id="cd03702">
    <property type="entry name" value="IF2_mtIF2_II"/>
    <property type="match status" value="1"/>
</dbReference>
<proteinExistence type="inferred from homology"/>
<name>A0A381NZT0_9ZZZZ</name>
<dbReference type="PANTHER" id="PTHR43381">
    <property type="entry name" value="TRANSLATION INITIATION FACTOR IF-2-RELATED"/>
    <property type="match status" value="1"/>
</dbReference>
<evidence type="ECO:0000256" key="4">
    <source>
        <dbReference type="ARBA" id="ARBA00022540"/>
    </source>
</evidence>
<dbReference type="Gene3D" id="2.40.30.10">
    <property type="entry name" value="Translation factors"/>
    <property type="match status" value="2"/>
</dbReference>
<keyword evidence="4" id="KW-0396">Initiation factor</keyword>
<accession>A0A381NZT0</accession>
<dbReference type="InterPro" id="IPR009000">
    <property type="entry name" value="Transl_B-barrel_sf"/>
</dbReference>
<evidence type="ECO:0000256" key="5">
    <source>
        <dbReference type="ARBA" id="ARBA00022741"/>
    </source>
</evidence>
<dbReference type="Pfam" id="PF22042">
    <property type="entry name" value="EF-G_D2"/>
    <property type="match status" value="1"/>
</dbReference>
<dbReference type="Pfam" id="PF03144">
    <property type="entry name" value="GTP_EFTU_D2"/>
    <property type="match status" value="1"/>
</dbReference>
<dbReference type="Pfam" id="PF04760">
    <property type="entry name" value="IF2_N"/>
    <property type="match status" value="1"/>
</dbReference>
<feature type="compositionally biased region" description="Low complexity" evidence="8">
    <location>
        <begin position="195"/>
        <end position="213"/>
    </location>
</feature>
<dbReference type="InterPro" id="IPR015760">
    <property type="entry name" value="TIF_IF2"/>
</dbReference>
<dbReference type="NCBIfam" id="TIGR00231">
    <property type="entry name" value="small_GTP"/>
    <property type="match status" value="1"/>
</dbReference>
<evidence type="ECO:0000256" key="8">
    <source>
        <dbReference type="SAM" id="MobiDB-lite"/>
    </source>
</evidence>
<feature type="compositionally biased region" description="Polar residues" evidence="8">
    <location>
        <begin position="111"/>
        <end position="124"/>
    </location>
</feature>
<keyword evidence="3" id="KW-0963">Cytoplasm</keyword>
<evidence type="ECO:0000256" key="1">
    <source>
        <dbReference type="ARBA" id="ARBA00004496"/>
    </source>
</evidence>
<dbReference type="GO" id="GO:0005829">
    <property type="term" value="C:cytosol"/>
    <property type="evidence" value="ECO:0007669"/>
    <property type="project" value="TreeGrafter"/>
</dbReference>
<dbReference type="PANTHER" id="PTHR43381:SF5">
    <property type="entry name" value="TR-TYPE G DOMAIN-CONTAINING PROTEIN"/>
    <property type="match status" value="1"/>
</dbReference>
<organism evidence="10">
    <name type="scientific">marine metagenome</name>
    <dbReference type="NCBI Taxonomy" id="408172"/>
    <lineage>
        <taxon>unclassified sequences</taxon>
        <taxon>metagenomes</taxon>
        <taxon>ecological metagenomes</taxon>
    </lineage>
</organism>
<feature type="compositionally biased region" description="Basic and acidic residues" evidence="8">
    <location>
        <begin position="97"/>
        <end position="110"/>
    </location>
</feature>
<dbReference type="Pfam" id="PF00009">
    <property type="entry name" value="GTP_EFTU"/>
    <property type="match status" value="1"/>
</dbReference>
<dbReference type="InterPro" id="IPR000795">
    <property type="entry name" value="T_Tr_GTP-bd_dom"/>
</dbReference>
<dbReference type="InterPro" id="IPR027417">
    <property type="entry name" value="P-loop_NTPase"/>
</dbReference>
<dbReference type="HAMAP" id="MF_00100_B">
    <property type="entry name" value="IF_2_B"/>
    <property type="match status" value="1"/>
</dbReference>
<dbReference type="NCBIfam" id="TIGR00487">
    <property type="entry name" value="IF-2"/>
    <property type="match status" value="1"/>
</dbReference>
<dbReference type="InterPro" id="IPR000178">
    <property type="entry name" value="TF_IF2_bacterial-like"/>
</dbReference>
<dbReference type="GO" id="GO:0003924">
    <property type="term" value="F:GTPase activity"/>
    <property type="evidence" value="ECO:0007669"/>
    <property type="project" value="InterPro"/>
</dbReference>
<evidence type="ECO:0000259" key="9">
    <source>
        <dbReference type="PROSITE" id="PS51722"/>
    </source>
</evidence>
<evidence type="ECO:0000256" key="2">
    <source>
        <dbReference type="ARBA" id="ARBA00007733"/>
    </source>
</evidence>
<dbReference type="GO" id="GO:0005525">
    <property type="term" value="F:GTP binding"/>
    <property type="evidence" value="ECO:0007669"/>
    <property type="project" value="UniProtKB-KW"/>
</dbReference>
<dbReference type="InterPro" id="IPR006847">
    <property type="entry name" value="IF2_N"/>
</dbReference>
<dbReference type="InterPro" id="IPR023115">
    <property type="entry name" value="TIF_IF2_dom3"/>
</dbReference>
<dbReference type="Gene3D" id="3.30.56.50">
    <property type="entry name" value="Putative DNA-binding domain, N-terminal subdomain of bacterial translation initiation factor IF2"/>
    <property type="match status" value="1"/>
</dbReference>
<comment type="subcellular location">
    <subcellularLocation>
        <location evidence="1">Cytoplasm</location>
    </subcellularLocation>
</comment>
<evidence type="ECO:0000256" key="3">
    <source>
        <dbReference type="ARBA" id="ARBA00022490"/>
    </source>
</evidence>
<keyword evidence="7" id="KW-0342">GTP-binding</keyword>
<sequence length="856" mass="93267">MAEVTVKQLAETTGVAIEKLLQQMREAGLSQNDEADVVSDEDKQGLLAFLKGDANATSTSASPKKITLKRRAQSTLKVGRGGHSVKVETRRKRTYVKRVEAESTDEDKQGESASEISDDSSQLQIEAERIRLEEKQRQTAEQEDRAETIRKKEELELREKEESLAKSESDNREVQADDEAKSSAEEKAKVDKTAADAVAQAAATAQAQAQAAEKGNRRGKGQSRDRDRTGPPDGERTRRRELSLKKESRRMKQRVALQQEKQGGEFSKPVEEIQREVEIGELVSVGDLAQRMSVKTSEVIKTLMGMGVMATINQTIDQDTAVLVVEEMGHTVKVVADDQIEQELEESLKVEGDLVSRSVVVTVMGHVDHGKTSLLDYIRKSRVVAGEAGGITQHIGAYRVETPHGNVTFLDTPGHAAFTAMRARGAMATDVVILVCAADDGVMPQTEEAVQHAKAAEVPLVVAVNKMDLEGADPERVRNELAAIDVIPEDWGGDTQFVNVSAETGEGIDGLLEAVNLQAEILELKAVPEAPGRGVVIESKLERGRGPVATVLVQNGTLNHGDVIIAGETFGKVRALVNDNGQTVTSAGPSIPVEILGLNGTPNAGDDFSVAVDDRSARDLAEFRADRSQEQRQELQQAAKLENVFANLGQGEKRVLKLVLKTDVRGSLEAITQSFAEIGNEEVSVNVLGSGVGGISESDATMAMTYQAVIFGFNVRADNSAKDLIEKEGLELRYYSVIYELLDDVRTILEGMLAPEIREEIVGTAEVRDVFDSPRYGQIAGCMVVEGTVFRNKNIRVLRENVVIYEGELESLRRFKDDVGEVRNGLECGIGVRNYSDVRSGDKIEVFETTEVARAL</sequence>
<dbReference type="Gene3D" id="3.40.50.10050">
    <property type="entry name" value="Translation initiation factor IF- 2, domain 3"/>
    <property type="match status" value="1"/>
</dbReference>
<dbReference type="AlphaFoldDB" id="A0A381NZT0"/>
<dbReference type="PROSITE" id="PS51722">
    <property type="entry name" value="G_TR_2"/>
    <property type="match status" value="1"/>
</dbReference>
<keyword evidence="6" id="KW-0648">Protein biosynthesis</keyword>
<evidence type="ECO:0000313" key="10">
    <source>
        <dbReference type="EMBL" id="SUZ60131.1"/>
    </source>
</evidence>
<dbReference type="SUPFAM" id="SSF52540">
    <property type="entry name" value="P-loop containing nucleoside triphosphate hydrolases"/>
    <property type="match status" value="1"/>
</dbReference>
<evidence type="ECO:0000256" key="6">
    <source>
        <dbReference type="ARBA" id="ARBA00022917"/>
    </source>
</evidence>
<dbReference type="FunFam" id="2.40.30.10:FF:000008">
    <property type="entry name" value="Translation initiation factor IF-2"/>
    <property type="match status" value="1"/>
</dbReference>
<dbReference type="SUPFAM" id="SSF52156">
    <property type="entry name" value="Initiation factor IF2/eIF5b, domain 3"/>
    <property type="match status" value="1"/>
</dbReference>
<evidence type="ECO:0000256" key="7">
    <source>
        <dbReference type="ARBA" id="ARBA00023134"/>
    </source>
</evidence>
<dbReference type="CDD" id="cd03692">
    <property type="entry name" value="mtIF2_IVc"/>
    <property type="match status" value="1"/>
</dbReference>
<dbReference type="FunFam" id="2.40.30.10:FF:000007">
    <property type="entry name" value="Translation initiation factor IF-2"/>
    <property type="match status" value="1"/>
</dbReference>
<dbReference type="SUPFAM" id="SSF46955">
    <property type="entry name" value="Putative DNA-binding domain"/>
    <property type="match status" value="1"/>
</dbReference>
<feature type="compositionally biased region" description="Basic and acidic residues" evidence="8">
    <location>
        <begin position="126"/>
        <end position="194"/>
    </location>
</feature>
<reference evidence="10" key="1">
    <citation type="submission" date="2018-05" db="EMBL/GenBank/DDBJ databases">
        <authorList>
            <person name="Lanie J.A."/>
            <person name="Ng W.-L."/>
            <person name="Kazmierczak K.M."/>
            <person name="Andrzejewski T.M."/>
            <person name="Davidsen T.M."/>
            <person name="Wayne K.J."/>
            <person name="Tettelin H."/>
            <person name="Glass J.I."/>
            <person name="Rusch D."/>
            <person name="Podicherti R."/>
            <person name="Tsui H.-C.T."/>
            <person name="Winkler M.E."/>
        </authorList>
    </citation>
    <scope>NUCLEOTIDE SEQUENCE</scope>
</reference>
<comment type="similarity">
    <text evidence="2">Belongs to the TRAFAC class translation factor GTPase superfamily. Classic translation factor GTPase family. IF-2 subfamily.</text>
</comment>
<dbReference type="EMBL" id="UINC01000721">
    <property type="protein sequence ID" value="SUZ60131.1"/>
    <property type="molecule type" value="Genomic_DNA"/>
</dbReference>
<dbReference type="InterPro" id="IPR005225">
    <property type="entry name" value="Small_GTP-bd"/>
</dbReference>
<dbReference type="Pfam" id="PF11987">
    <property type="entry name" value="IF-2"/>
    <property type="match status" value="1"/>
</dbReference>
<dbReference type="FunFam" id="3.40.50.300:FF:000019">
    <property type="entry name" value="Translation initiation factor IF-2"/>
    <property type="match status" value="1"/>
</dbReference>
<protein>
    <recommendedName>
        <fullName evidence="9">Tr-type G domain-containing protein</fullName>
    </recommendedName>
</protein>
<feature type="region of interest" description="Disordered" evidence="8">
    <location>
        <begin position="50"/>
        <end position="250"/>
    </location>
</feature>